<dbReference type="Proteomes" id="UP000515164">
    <property type="component" value="Unplaced"/>
</dbReference>
<proteinExistence type="predicted"/>
<dbReference type="KEGG" id="bbif:117211036"/>
<reference evidence="2" key="1">
    <citation type="submission" date="2025-08" db="UniProtKB">
        <authorList>
            <consortium name="RefSeq"/>
        </authorList>
    </citation>
    <scope>IDENTIFICATION</scope>
    <source>
        <tissue evidence="2">Muscle</tissue>
    </source>
</reference>
<sequence>MPLIPMLFFNWWEDLNRPHRLWDQHFGTTHLENKLYNLNVDEPVLANQYDNTNDTLESQREQ</sequence>
<organism evidence="1 2">
    <name type="scientific">Bombus bifarius</name>
    <dbReference type="NCBI Taxonomy" id="103933"/>
    <lineage>
        <taxon>Eukaryota</taxon>
        <taxon>Metazoa</taxon>
        <taxon>Ecdysozoa</taxon>
        <taxon>Arthropoda</taxon>
        <taxon>Hexapoda</taxon>
        <taxon>Insecta</taxon>
        <taxon>Pterygota</taxon>
        <taxon>Neoptera</taxon>
        <taxon>Endopterygota</taxon>
        <taxon>Hymenoptera</taxon>
        <taxon>Apocrita</taxon>
        <taxon>Aculeata</taxon>
        <taxon>Apoidea</taxon>
        <taxon>Anthophila</taxon>
        <taxon>Apidae</taxon>
        <taxon>Bombus</taxon>
        <taxon>Pyrobombus</taxon>
    </lineage>
</organism>
<gene>
    <name evidence="2" type="primary">LOC117211036</name>
</gene>
<dbReference type="GeneID" id="117211036"/>
<name>A0A6P8N794_9HYME</name>
<dbReference type="RefSeq" id="XP_033310485.1">
    <property type="nucleotide sequence ID" value="XM_033454594.1"/>
</dbReference>
<accession>A0A6P8N794</accession>
<evidence type="ECO:0000313" key="1">
    <source>
        <dbReference type="Proteomes" id="UP000515164"/>
    </source>
</evidence>
<dbReference type="AlphaFoldDB" id="A0A6P8N794"/>
<evidence type="ECO:0000313" key="2">
    <source>
        <dbReference type="RefSeq" id="XP_033310485.1"/>
    </source>
</evidence>
<protein>
    <submittedName>
        <fullName evidence="2">Uncharacterized protein LOC117211036</fullName>
    </submittedName>
</protein>
<keyword evidence="1" id="KW-1185">Reference proteome</keyword>